<dbReference type="InterPro" id="IPR019481">
    <property type="entry name" value="TFIIIC_triple_barrel"/>
</dbReference>
<dbReference type="Gene3D" id="2.60.40.4370">
    <property type="match status" value="1"/>
</dbReference>
<keyword evidence="3" id="KW-1185">Reference proteome</keyword>
<gene>
    <name evidence="2" type="ORF">AB6A40_009937</name>
</gene>
<sequence>MHFHQKMAYLSMVKSEEGNDEKSDVGEKDSEWDEITMVVELSGVMDTEIARDAIRAGDCAVRRANSADPLLQIANTLYTAKWVPTLGTDLIFKHDGSYLKFVTASDIRLKADKALVTRKDEK</sequence>
<dbReference type="EMBL" id="JBGFUD010011505">
    <property type="protein sequence ID" value="MFH4983228.1"/>
    <property type="molecule type" value="Genomic_DNA"/>
</dbReference>
<feature type="domain" description="Transcription factor TFIIIC triple barrel" evidence="1">
    <location>
        <begin position="32"/>
        <end position="109"/>
    </location>
</feature>
<evidence type="ECO:0000313" key="2">
    <source>
        <dbReference type="EMBL" id="MFH4983228.1"/>
    </source>
</evidence>
<name>A0ABD6ETE1_9BILA</name>
<dbReference type="AlphaFoldDB" id="A0ABD6ETE1"/>
<evidence type="ECO:0000259" key="1">
    <source>
        <dbReference type="Pfam" id="PF10419"/>
    </source>
</evidence>
<dbReference type="Pfam" id="PF10419">
    <property type="entry name" value="TFIIIC_sub6"/>
    <property type="match status" value="1"/>
</dbReference>
<evidence type="ECO:0000313" key="3">
    <source>
        <dbReference type="Proteomes" id="UP001608902"/>
    </source>
</evidence>
<comment type="caution">
    <text evidence="2">The sequence shown here is derived from an EMBL/GenBank/DDBJ whole genome shotgun (WGS) entry which is preliminary data.</text>
</comment>
<protein>
    <recommendedName>
        <fullName evidence="1">Transcription factor TFIIIC triple barrel domain-containing protein</fullName>
    </recommendedName>
</protein>
<organism evidence="2 3">
    <name type="scientific">Gnathostoma spinigerum</name>
    <dbReference type="NCBI Taxonomy" id="75299"/>
    <lineage>
        <taxon>Eukaryota</taxon>
        <taxon>Metazoa</taxon>
        <taxon>Ecdysozoa</taxon>
        <taxon>Nematoda</taxon>
        <taxon>Chromadorea</taxon>
        <taxon>Rhabditida</taxon>
        <taxon>Spirurina</taxon>
        <taxon>Gnathostomatomorpha</taxon>
        <taxon>Gnathostomatoidea</taxon>
        <taxon>Gnathostomatidae</taxon>
        <taxon>Gnathostoma</taxon>
    </lineage>
</organism>
<proteinExistence type="predicted"/>
<dbReference type="Proteomes" id="UP001608902">
    <property type="component" value="Unassembled WGS sequence"/>
</dbReference>
<accession>A0ABD6ETE1</accession>
<reference evidence="2 3" key="1">
    <citation type="submission" date="2024-08" db="EMBL/GenBank/DDBJ databases">
        <title>Gnathostoma spinigerum genome.</title>
        <authorList>
            <person name="Gonzalez-Bertolin B."/>
            <person name="Monzon S."/>
            <person name="Zaballos A."/>
            <person name="Jimenez P."/>
            <person name="Dekumyoy P."/>
            <person name="Varona S."/>
            <person name="Cuesta I."/>
            <person name="Sumanam S."/>
            <person name="Adisakwattana P."/>
            <person name="Gasser R.B."/>
            <person name="Hernandez-Gonzalez A."/>
            <person name="Young N.D."/>
            <person name="Perteguer M.J."/>
        </authorList>
    </citation>
    <scope>NUCLEOTIDE SEQUENCE [LARGE SCALE GENOMIC DNA]</scope>
    <source>
        <strain evidence="2">AL3</strain>
        <tissue evidence="2">Liver</tissue>
    </source>
</reference>